<keyword evidence="1" id="KW-0732">Signal</keyword>
<reference evidence="2" key="1">
    <citation type="journal article" date="2019" name="Nat. Med.">
        <title>A library of human gut bacterial isolates paired with longitudinal multiomics data enables mechanistic microbiome research.</title>
        <authorList>
            <person name="Poyet M."/>
            <person name="Groussin M."/>
            <person name="Gibbons S.M."/>
            <person name="Avila-Pacheco J."/>
            <person name="Jiang X."/>
            <person name="Kearney S.M."/>
            <person name="Perrotta A.R."/>
            <person name="Berdy B."/>
            <person name="Zhao S."/>
            <person name="Lieberman T.D."/>
            <person name="Swanson P.K."/>
            <person name="Smith M."/>
            <person name="Roesemann S."/>
            <person name="Alexander J.E."/>
            <person name="Rich S.A."/>
            <person name="Livny J."/>
            <person name="Vlamakis H."/>
            <person name="Clish C."/>
            <person name="Bullock K."/>
            <person name="Deik A."/>
            <person name="Scott J."/>
            <person name="Pierce K.A."/>
            <person name="Xavier R.J."/>
            <person name="Alm E.J."/>
        </authorList>
    </citation>
    <scope>NUCLEOTIDE SEQUENCE</scope>
    <source>
        <strain evidence="2">BIOML-A4</strain>
    </source>
</reference>
<dbReference type="InterPro" id="IPR032627">
    <property type="entry name" value="DUF4876"/>
</dbReference>
<feature type="chain" id="PRO_5026024782" evidence="1">
    <location>
        <begin position="23"/>
        <end position="390"/>
    </location>
</feature>
<organism evidence="2">
    <name type="scientific">Parabacteroides goldsteinii</name>
    <dbReference type="NCBI Taxonomy" id="328812"/>
    <lineage>
        <taxon>Bacteria</taxon>
        <taxon>Pseudomonadati</taxon>
        <taxon>Bacteroidota</taxon>
        <taxon>Bacteroidia</taxon>
        <taxon>Bacteroidales</taxon>
        <taxon>Tannerellaceae</taxon>
        <taxon>Parabacteroides</taxon>
    </lineage>
</organism>
<evidence type="ECO:0000256" key="1">
    <source>
        <dbReference type="SAM" id="SignalP"/>
    </source>
</evidence>
<proteinExistence type="predicted"/>
<dbReference type="EMBL" id="WKLP01000041">
    <property type="protein sequence ID" value="MRY14089.1"/>
    <property type="molecule type" value="Genomic_DNA"/>
</dbReference>
<name>A0A6G1ZJJ6_9BACT</name>
<comment type="caution">
    <text evidence="2">The sequence shown here is derived from an EMBL/GenBank/DDBJ whole genome shotgun (WGS) entry which is preliminary data.</text>
</comment>
<protein>
    <submittedName>
        <fullName evidence="2">DUF4876 domain-containing protein</fullName>
    </submittedName>
</protein>
<gene>
    <name evidence="2" type="ORF">GKE01_21895</name>
</gene>
<evidence type="ECO:0000313" key="2">
    <source>
        <dbReference type="EMBL" id="MRY14089.1"/>
    </source>
</evidence>
<feature type="signal peptide" evidence="1">
    <location>
        <begin position="1"/>
        <end position="22"/>
    </location>
</feature>
<accession>A0A6G1ZJJ6</accession>
<dbReference type="Pfam" id="PF16215">
    <property type="entry name" value="DUF4876"/>
    <property type="match status" value="1"/>
</dbReference>
<dbReference type="PROSITE" id="PS51257">
    <property type="entry name" value="PROKAR_LIPOPROTEIN"/>
    <property type="match status" value="1"/>
</dbReference>
<sequence>MKKGFYLLLVLVFFLASCSEDGNRSSSVHIQLLPPEGYSTLPYEEMEVTLTNKDQGTVYSLHCSSTGQALFSVEPGYYAASVHYQAASGLVFSGRIESLSLLSDQDEAQGVIELPLSLAKTSALVIKEIYFGGCKGLNNEEYKDDQYVTLYNNSDQTIYLDGLCLGIVDPGNNLESPWMNYTDMKRIPVNDLTWQFPGSGKEYPLAPGEEITIATNAVDHTSGEYQHANSVDLSGVDWGFWDVSLDRQTIAAGVKPMTLLANLNPSLVMYSLPVFGPTFMVFSLQDSPEEYVQDPDNRKPRPKASNQEKRYLMVPQEWVIDCIECVKDVNSPKRVPNGLDNGKCYIPGDRYSGRSIIRKKTGTTDGRAVYQDTNNSAEDMEVTLATLKTK</sequence>
<dbReference type="RefSeq" id="WP_010803145.1">
    <property type="nucleotide sequence ID" value="NZ_CAJSYT010000003.1"/>
</dbReference>
<dbReference type="AlphaFoldDB" id="A0A6G1ZJJ6"/>